<comment type="caution">
    <text evidence="1">The sequence shown here is derived from an EMBL/GenBank/DDBJ whole genome shotgun (WGS) entry which is preliminary data.</text>
</comment>
<reference evidence="2" key="1">
    <citation type="submission" date="2023-07" db="EMBL/GenBank/DDBJ databases">
        <title>30 novel species of actinomycetes from the DSMZ collection.</title>
        <authorList>
            <person name="Nouioui I."/>
        </authorList>
    </citation>
    <scope>NUCLEOTIDE SEQUENCE [LARGE SCALE GENOMIC DNA]</scope>
    <source>
        <strain evidence="2">DSM 45055</strain>
    </source>
</reference>
<dbReference type="RefSeq" id="WP_311545388.1">
    <property type="nucleotide sequence ID" value="NZ_JAVREK010000011.1"/>
</dbReference>
<proteinExistence type="predicted"/>
<dbReference type="Pfam" id="PF09355">
    <property type="entry name" value="Phage_Gp19"/>
    <property type="match status" value="1"/>
</dbReference>
<keyword evidence="2" id="KW-1185">Reference proteome</keyword>
<name>A0ABU2KUE6_9ACTN</name>
<dbReference type="InterPro" id="IPR018963">
    <property type="entry name" value="Mycophage_D29_Gp19"/>
</dbReference>
<accession>A0ABU2KUE6</accession>
<sequence length="142" mass="15315">MADFADVQDVRDRWEGDIPSGSDLEARVQVRLDDAEAILIQHAGDVQARIDAGKTTAHLVKVVLCDMILRLLRNASGITQESAGPFSRSFDAAVASGKLFLIREDRRRLGMKGQAGSVSLSEADDALACPLRPNGDQVGWIA</sequence>
<protein>
    <submittedName>
        <fullName evidence="1">Gp19/Gp15/Gp42 family protein</fullName>
    </submittedName>
</protein>
<organism evidence="1 2">
    <name type="scientific">Streptomonospora wellingtoniae</name>
    <dbReference type="NCBI Taxonomy" id="3075544"/>
    <lineage>
        <taxon>Bacteria</taxon>
        <taxon>Bacillati</taxon>
        <taxon>Actinomycetota</taxon>
        <taxon>Actinomycetes</taxon>
        <taxon>Streptosporangiales</taxon>
        <taxon>Nocardiopsidaceae</taxon>
        <taxon>Streptomonospora</taxon>
    </lineage>
</organism>
<dbReference type="Proteomes" id="UP001183226">
    <property type="component" value="Unassembled WGS sequence"/>
</dbReference>
<dbReference type="EMBL" id="JAVREK010000011">
    <property type="protein sequence ID" value="MDT0302904.1"/>
    <property type="molecule type" value="Genomic_DNA"/>
</dbReference>
<gene>
    <name evidence="1" type="ORF">RM446_12345</name>
</gene>
<evidence type="ECO:0000313" key="2">
    <source>
        <dbReference type="Proteomes" id="UP001183226"/>
    </source>
</evidence>
<evidence type="ECO:0000313" key="1">
    <source>
        <dbReference type="EMBL" id="MDT0302904.1"/>
    </source>
</evidence>